<proteinExistence type="predicted"/>
<evidence type="ECO:0000313" key="2">
    <source>
        <dbReference type="EMBL" id="QXQ13325.1"/>
    </source>
</evidence>
<dbReference type="Pfam" id="PF03007">
    <property type="entry name" value="WS_DGAT_cat"/>
    <property type="match status" value="1"/>
</dbReference>
<dbReference type="Proteomes" id="UP000887023">
    <property type="component" value="Chromosome"/>
</dbReference>
<sequence>MSNVELVPADLTYLYLDRRHYPMHWAMVLELAPTGPRLTLEQLRARVAERSTLFELFRFRIRRGRVRMPRATAAATIEVSRHVTEVTFDGDVTVRLGERMATRLSTSTPRWHVTLLTPRAGGAQFLLVRVHHALSDGIAGAAFAALLADGTTDDLREFERFATSPRFRTGPIDPGARAGAEAAFGEQWLAGSEGRGWPRLTDGGRREVGLAHVATRELRKAARRHDATVHEYVLATIGRTLAAAPPAGSAAKVVRVTLPVTNDPDFRHTGNAVSIALINLPGGETGLDAQLERSRTELALVETRRPHLAVAAPDTPPNAPWLVQRVVAGRAMRRLDPDIHVGINPGFATVRSVLGTEIVGLTALSPLVGYSFSVTCLVLGRHTSFGVVADPDAVGVGYAGNFAEKFTRAL</sequence>
<dbReference type="EMBL" id="CP079105">
    <property type="protein sequence ID" value="QXQ13325.1"/>
    <property type="molecule type" value="Genomic_DNA"/>
</dbReference>
<dbReference type="SUPFAM" id="SSF52777">
    <property type="entry name" value="CoA-dependent acyltransferases"/>
    <property type="match status" value="1"/>
</dbReference>
<gene>
    <name evidence="2" type="ORF">KV203_15865</name>
</gene>
<evidence type="ECO:0000259" key="1">
    <source>
        <dbReference type="Pfam" id="PF03007"/>
    </source>
</evidence>
<keyword evidence="3" id="KW-1185">Reference proteome</keyword>
<name>A0ABX8S9T9_9ACTN</name>
<dbReference type="RefSeq" id="WP_066472387.1">
    <property type="nucleotide sequence ID" value="NZ_CBCRUZ010000016.1"/>
</dbReference>
<feature type="domain" description="O-acyltransferase WSD1-like N-terminal" evidence="1">
    <location>
        <begin position="6"/>
        <end position="162"/>
    </location>
</feature>
<reference evidence="2" key="1">
    <citation type="submission" date="2021-07" db="EMBL/GenBank/DDBJ databases">
        <title>Candidatus Kaistella beijingensis sp. nov. isolated from a municipal wastewater treatment plant is involved in sludge foaming.</title>
        <authorList>
            <person name="Song Y."/>
            <person name="Liu S.-J."/>
        </authorList>
    </citation>
    <scope>NUCLEOTIDE SEQUENCE</scope>
    <source>
        <strain evidence="2">DSM 43998</strain>
    </source>
</reference>
<protein>
    <submittedName>
        <fullName evidence="2">Wax ester/triacylglycerol synthase family O-acyltransferase</fullName>
    </submittedName>
</protein>
<dbReference type="InterPro" id="IPR004255">
    <property type="entry name" value="O-acyltransferase_WSD1_N"/>
</dbReference>
<evidence type="ECO:0000313" key="3">
    <source>
        <dbReference type="Proteomes" id="UP000887023"/>
    </source>
</evidence>
<accession>A0ABX8S9T9</accession>
<organism evidence="2 3">
    <name type="scientific">Skermania pinensis</name>
    <dbReference type="NCBI Taxonomy" id="39122"/>
    <lineage>
        <taxon>Bacteria</taxon>
        <taxon>Bacillati</taxon>
        <taxon>Actinomycetota</taxon>
        <taxon>Actinomycetes</taxon>
        <taxon>Mycobacteriales</taxon>
        <taxon>Gordoniaceae</taxon>
        <taxon>Skermania</taxon>
    </lineage>
</organism>